<organism evidence="1 2">
    <name type="scientific">Crenichthys baileyi</name>
    <name type="common">White River springfish</name>
    <dbReference type="NCBI Taxonomy" id="28760"/>
    <lineage>
        <taxon>Eukaryota</taxon>
        <taxon>Metazoa</taxon>
        <taxon>Chordata</taxon>
        <taxon>Craniata</taxon>
        <taxon>Vertebrata</taxon>
        <taxon>Euteleostomi</taxon>
        <taxon>Actinopterygii</taxon>
        <taxon>Neopterygii</taxon>
        <taxon>Teleostei</taxon>
        <taxon>Neoteleostei</taxon>
        <taxon>Acanthomorphata</taxon>
        <taxon>Ovalentaria</taxon>
        <taxon>Atherinomorphae</taxon>
        <taxon>Cyprinodontiformes</taxon>
        <taxon>Goodeidae</taxon>
        <taxon>Crenichthys</taxon>
    </lineage>
</organism>
<evidence type="ECO:0000313" key="2">
    <source>
        <dbReference type="Proteomes" id="UP001311232"/>
    </source>
</evidence>
<proteinExistence type="predicted"/>
<name>A0AAV9RME8_9TELE</name>
<gene>
    <name evidence="1" type="ORF">CRENBAI_011039</name>
</gene>
<evidence type="ECO:0000313" key="1">
    <source>
        <dbReference type="EMBL" id="KAK5610127.1"/>
    </source>
</evidence>
<dbReference type="Proteomes" id="UP001311232">
    <property type="component" value="Unassembled WGS sequence"/>
</dbReference>
<protein>
    <submittedName>
        <fullName evidence="1">Uncharacterized protein</fullName>
    </submittedName>
</protein>
<accession>A0AAV9RME8</accession>
<reference evidence="1 2" key="1">
    <citation type="submission" date="2021-06" db="EMBL/GenBank/DDBJ databases">
        <authorList>
            <person name="Palmer J.M."/>
        </authorList>
    </citation>
    <scope>NUCLEOTIDE SEQUENCE [LARGE SCALE GENOMIC DNA]</scope>
    <source>
        <strain evidence="1 2">MEX-2019</strain>
        <tissue evidence="1">Muscle</tissue>
    </source>
</reference>
<dbReference type="EMBL" id="JAHHUM010001652">
    <property type="protein sequence ID" value="KAK5610127.1"/>
    <property type="molecule type" value="Genomic_DNA"/>
</dbReference>
<dbReference type="AlphaFoldDB" id="A0AAV9RME8"/>
<comment type="caution">
    <text evidence="1">The sequence shown here is derived from an EMBL/GenBank/DDBJ whole genome shotgun (WGS) entry which is preliminary data.</text>
</comment>
<sequence>MSQRGAYLERQKLAGKLFLHTAIPGAASSPVNIHSNLVPSVPFTWPAHLQSLTLITCLSLGHCCHHSLPLYIYSPVSLVPSPCLSSNLMSSSNQLPAICSKATPGLTLCLPVTPFWRGASSKLLLATT</sequence>
<keyword evidence="2" id="KW-1185">Reference proteome</keyword>